<gene>
    <name evidence="14" type="ORF">AB1Y20_014811</name>
</gene>
<dbReference type="AlphaFoldDB" id="A0AB34IC00"/>
<dbReference type="NCBIfam" id="TIGR00046">
    <property type="entry name" value="RsmE family RNA methyltransferase"/>
    <property type="match status" value="1"/>
</dbReference>
<dbReference type="PANTHER" id="PTHR30027:SF3">
    <property type="entry name" value="16S RRNA (URACIL(1498)-N(3))-METHYLTRANSFERASE"/>
    <property type="match status" value="1"/>
</dbReference>
<keyword evidence="7" id="KW-0808">Transferase</keyword>
<dbReference type="InterPro" id="IPR029026">
    <property type="entry name" value="tRNA_m1G_MTases_N"/>
</dbReference>
<keyword evidence="11" id="KW-0732">Signal</keyword>
<dbReference type="SUPFAM" id="SSF88697">
    <property type="entry name" value="PUA domain-like"/>
    <property type="match status" value="1"/>
</dbReference>
<evidence type="ECO:0000256" key="6">
    <source>
        <dbReference type="ARBA" id="ARBA00022603"/>
    </source>
</evidence>
<dbReference type="GO" id="GO:0070042">
    <property type="term" value="F:rRNA (uridine-N3-)-methyltransferase activity"/>
    <property type="evidence" value="ECO:0007669"/>
    <property type="project" value="TreeGrafter"/>
</dbReference>
<evidence type="ECO:0000256" key="8">
    <source>
        <dbReference type="ARBA" id="ARBA00022691"/>
    </source>
</evidence>
<name>A0AB34IC00_PRYPA</name>
<evidence type="ECO:0000256" key="10">
    <source>
        <dbReference type="ARBA" id="ARBA00047944"/>
    </source>
</evidence>
<dbReference type="InterPro" id="IPR046886">
    <property type="entry name" value="RsmE_MTase_dom"/>
</dbReference>
<dbReference type="InterPro" id="IPR046887">
    <property type="entry name" value="RsmE_PUA-like"/>
</dbReference>
<evidence type="ECO:0000256" key="4">
    <source>
        <dbReference type="ARBA" id="ARBA00022490"/>
    </source>
</evidence>
<feature type="domain" description="Ribosomal RNA small subunit methyltransferase E methyltransferase" evidence="12">
    <location>
        <begin position="94"/>
        <end position="245"/>
    </location>
</feature>
<dbReference type="EC" id="2.1.1.193" evidence="3"/>
<dbReference type="Pfam" id="PF04452">
    <property type="entry name" value="Methyltrans_RNA"/>
    <property type="match status" value="1"/>
</dbReference>
<feature type="signal peptide" evidence="11">
    <location>
        <begin position="1"/>
        <end position="19"/>
    </location>
</feature>
<dbReference type="InterPro" id="IPR006700">
    <property type="entry name" value="RsmE"/>
</dbReference>
<keyword evidence="4" id="KW-0963">Cytoplasm</keyword>
<evidence type="ECO:0000256" key="9">
    <source>
        <dbReference type="ARBA" id="ARBA00025699"/>
    </source>
</evidence>
<organism evidence="14 15">
    <name type="scientific">Prymnesium parvum</name>
    <name type="common">Toxic golden alga</name>
    <dbReference type="NCBI Taxonomy" id="97485"/>
    <lineage>
        <taxon>Eukaryota</taxon>
        <taxon>Haptista</taxon>
        <taxon>Haptophyta</taxon>
        <taxon>Prymnesiophyceae</taxon>
        <taxon>Prymnesiales</taxon>
        <taxon>Prymnesiaceae</taxon>
        <taxon>Prymnesium</taxon>
    </lineage>
</organism>
<comment type="catalytic activity">
    <reaction evidence="10">
        <text>uridine(1498) in 16S rRNA + S-adenosyl-L-methionine = N(3)-methyluridine(1498) in 16S rRNA + S-adenosyl-L-homocysteine + H(+)</text>
        <dbReference type="Rhea" id="RHEA:42920"/>
        <dbReference type="Rhea" id="RHEA-COMP:10283"/>
        <dbReference type="Rhea" id="RHEA-COMP:10284"/>
        <dbReference type="ChEBI" id="CHEBI:15378"/>
        <dbReference type="ChEBI" id="CHEBI:57856"/>
        <dbReference type="ChEBI" id="CHEBI:59789"/>
        <dbReference type="ChEBI" id="CHEBI:65315"/>
        <dbReference type="ChEBI" id="CHEBI:74502"/>
        <dbReference type="EC" id="2.1.1.193"/>
    </reaction>
</comment>
<dbReference type="GO" id="GO:0005737">
    <property type="term" value="C:cytoplasm"/>
    <property type="evidence" value="ECO:0007669"/>
    <property type="project" value="UniProtKB-SubCell"/>
</dbReference>
<evidence type="ECO:0000256" key="5">
    <source>
        <dbReference type="ARBA" id="ARBA00022552"/>
    </source>
</evidence>
<dbReference type="Pfam" id="PF20260">
    <property type="entry name" value="PUA_4"/>
    <property type="match status" value="1"/>
</dbReference>
<evidence type="ECO:0000256" key="3">
    <source>
        <dbReference type="ARBA" id="ARBA00012328"/>
    </source>
</evidence>
<keyword evidence="6" id="KW-0489">Methyltransferase</keyword>
<dbReference type="GO" id="GO:0070475">
    <property type="term" value="P:rRNA base methylation"/>
    <property type="evidence" value="ECO:0007669"/>
    <property type="project" value="TreeGrafter"/>
</dbReference>
<evidence type="ECO:0000313" key="14">
    <source>
        <dbReference type="EMBL" id="KAL1496195.1"/>
    </source>
</evidence>
<dbReference type="CDD" id="cd18084">
    <property type="entry name" value="RsmE-like"/>
    <property type="match status" value="1"/>
</dbReference>
<feature type="domain" description="Ribosomal RNA small subunit methyltransferase E PUA-like" evidence="13">
    <location>
        <begin position="33"/>
        <end position="77"/>
    </location>
</feature>
<accession>A0AB34IC00</accession>
<evidence type="ECO:0000256" key="7">
    <source>
        <dbReference type="ARBA" id="ARBA00022679"/>
    </source>
</evidence>
<evidence type="ECO:0000313" key="15">
    <source>
        <dbReference type="Proteomes" id="UP001515480"/>
    </source>
</evidence>
<sequence>MLALLRSLASLASLPSLRLFTPAPLAPAQCVVLSEAQRHYVASVMRLRVGARLALFNGSDGEWEAELTALGRRTAELAVRSRLREQPPRVPAPTLLFGVLKGARLPSLVEKSVELGVGKLVPVVTDNCHARAVNEARLQNIATEAAEQCGRMDVPRIDAAVSLSQALEAWDRSRPLFACDTRPGAKPLSCVASDAQAGGLLVGPEGGLSPEDWRILDEYRFVQPVTLSQNTLRAETAAMAALAIIGNAKARQSQAGG</sequence>
<keyword evidence="5" id="KW-0698">rRNA processing</keyword>
<evidence type="ECO:0000256" key="11">
    <source>
        <dbReference type="SAM" id="SignalP"/>
    </source>
</evidence>
<feature type="chain" id="PRO_5044189098" description="16S rRNA (uracil(1498)-N(3))-methyltransferase" evidence="11">
    <location>
        <begin position="20"/>
        <end position="257"/>
    </location>
</feature>
<dbReference type="EMBL" id="JBGBPQ010000030">
    <property type="protein sequence ID" value="KAL1496195.1"/>
    <property type="molecule type" value="Genomic_DNA"/>
</dbReference>
<evidence type="ECO:0000259" key="12">
    <source>
        <dbReference type="Pfam" id="PF04452"/>
    </source>
</evidence>
<dbReference type="Proteomes" id="UP001515480">
    <property type="component" value="Unassembled WGS sequence"/>
</dbReference>
<dbReference type="PANTHER" id="PTHR30027">
    <property type="entry name" value="RIBOSOMAL RNA SMALL SUBUNIT METHYLTRANSFERASE E"/>
    <property type="match status" value="1"/>
</dbReference>
<keyword evidence="8" id="KW-0949">S-adenosyl-L-methionine</keyword>
<protein>
    <recommendedName>
        <fullName evidence="3">16S rRNA (uracil(1498)-N(3))-methyltransferase</fullName>
        <ecNumber evidence="3">2.1.1.193</ecNumber>
    </recommendedName>
</protein>
<dbReference type="SUPFAM" id="SSF75217">
    <property type="entry name" value="alpha/beta knot"/>
    <property type="match status" value="1"/>
</dbReference>
<dbReference type="Gene3D" id="3.40.1280.10">
    <property type="match status" value="1"/>
</dbReference>
<dbReference type="InterPro" id="IPR029028">
    <property type="entry name" value="Alpha/beta_knot_MTases"/>
</dbReference>
<evidence type="ECO:0000259" key="13">
    <source>
        <dbReference type="Pfam" id="PF20260"/>
    </source>
</evidence>
<dbReference type="PIRSF" id="PIRSF015601">
    <property type="entry name" value="MTase_slr0722"/>
    <property type="match status" value="1"/>
</dbReference>
<comment type="caution">
    <text evidence="14">The sequence shown here is derived from an EMBL/GenBank/DDBJ whole genome shotgun (WGS) entry which is preliminary data.</text>
</comment>
<proteinExistence type="inferred from homology"/>
<dbReference type="InterPro" id="IPR015947">
    <property type="entry name" value="PUA-like_sf"/>
</dbReference>
<comment type="similarity">
    <text evidence="2">Belongs to the RNA methyltransferase RsmE family.</text>
</comment>
<comment type="function">
    <text evidence="9">Specifically methylates the N3 position of the uracil ring of uridine 1498 (m3U1498) in 16S rRNA. Acts on the fully assembled 30S ribosomal subunit.</text>
</comment>
<evidence type="ECO:0000256" key="2">
    <source>
        <dbReference type="ARBA" id="ARBA00005528"/>
    </source>
</evidence>
<keyword evidence="15" id="KW-1185">Reference proteome</keyword>
<evidence type="ECO:0000256" key="1">
    <source>
        <dbReference type="ARBA" id="ARBA00004496"/>
    </source>
</evidence>
<dbReference type="Gene3D" id="2.40.240.20">
    <property type="entry name" value="Hypothetical PUA domain-like, domain 1"/>
    <property type="match status" value="1"/>
</dbReference>
<comment type="subcellular location">
    <subcellularLocation>
        <location evidence="1">Cytoplasm</location>
    </subcellularLocation>
</comment>
<reference evidence="14 15" key="1">
    <citation type="journal article" date="2024" name="Science">
        <title>Giant polyketide synthase enzymes in the biosynthesis of giant marine polyether toxins.</title>
        <authorList>
            <person name="Fallon T.R."/>
            <person name="Shende V.V."/>
            <person name="Wierzbicki I.H."/>
            <person name="Pendleton A.L."/>
            <person name="Watervoot N.F."/>
            <person name="Auber R.P."/>
            <person name="Gonzalez D.J."/>
            <person name="Wisecaver J.H."/>
            <person name="Moore B.S."/>
        </authorList>
    </citation>
    <scope>NUCLEOTIDE SEQUENCE [LARGE SCALE GENOMIC DNA]</scope>
    <source>
        <strain evidence="14 15">12B1</strain>
    </source>
</reference>